<sequence>MKDNVKVGMIGLGHRGMGLLEHIILPMDDVEVVAVCDLYEDRIREAADKVGQAQGKRPLETKRYEDVLALESVDAVVIGASWEAHIEIAVAAMEAGKYAACEVGGAASVQECWKLVETYERTRVPCMIMENCCYGRDELMVLNMVKQGVFGEIVHCAGGYHHDLRHEIAYGNENRHYRLRHYTNRNGENYPTHELGPIATILGINRGNRMVSLVSMASKSKGLQAYVKREKGADSALAATDFMQGDIVTTIIKCARGETIVLTLDTTLPRYYSRGFTVRGTKGMYVEENQSIFIDGQHDEAHNDWKDHWGNAESFRERYEHPIWKRFTEEGVKGGHGGMDWLVFEDFFKSVRNGTETPLDVYDMAAWMCITALSEESIALGGHPVAIPDFTNGKWMSREPFRF</sequence>
<keyword evidence="3" id="KW-0378">Hydrolase</keyword>
<evidence type="ECO:0000256" key="2">
    <source>
        <dbReference type="ARBA" id="ARBA00009329"/>
    </source>
</evidence>
<dbReference type="InterPro" id="IPR049303">
    <property type="entry name" value="Glyco_hydro_109_C"/>
</dbReference>
<evidence type="ECO:0000256" key="5">
    <source>
        <dbReference type="ARBA" id="ARBA00023295"/>
    </source>
</evidence>
<keyword evidence="9" id="KW-1185">Reference proteome</keyword>
<dbReference type="Gene3D" id="3.30.360.10">
    <property type="entry name" value="Dihydrodipicolinate Reductase, domain 2"/>
    <property type="match status" value="1"/>
</dbReference>
<dbReference type="Pfam" id="PF21252">
    <property type="entry name" value="Glyco_hydro_109_C"/>
    <property type="match status" value="1"/>
</dbReference>
<comment type="cofactor">
    <cofactor evidence="1">
        <name>NAD(+)</name>
        <dbReference type="ChEBI" id="CHEBI:57540"/>
    </cofactor>
</comment>
<dbReference type="Proteomes" id="UP000680304">
    <property type="component" value="Unassembled WGS sequence"/>
</dbReference>
<evidence type="ECO:0000313" key="9">
    <source>
        <dbReference type="Proteomes" id="UP000680304"/>
    </source>
</evidence>
<evidence type="ECO:0000259" key="6">
    <source>
        <dbReference type="Pfam" id="PF01408"/>
    </source>
</evidence>
<evidence type="ECO:0000259" key="7">
    <source>
        <dbReference type="Pfam" id="PF21252"/>
    </source>
</evidence>
<evidence type="ECO:0000256" key="4">
    <source>
        <dbReference type="ARBA" id="ARBA00023027"/>
    </source>
</evidence>
<dbReference type="PANTHER" id="PTHR43818:SF1">
    <property type="entry name" value="GLYCOSYL HYDROLASE FAMILY 109 PROTEIN"/>
    <property type="match status" value="1"/>
</dbReference>
<dbReference type="Pfam" id="PF01408">
    <property type="entry name" value="GFO_IDH_MocA"/>
    <property type="match status" value="1"/>
</dbReference>
<dbReference type="SUPFAM" id="SSF51735">
    <property type="entry name" value="NAD(P)-binding Rossmann-fold domains"/>
    <property type="match status" value="1"/>
</dbReference>
<evidence type="ECO:0000256" key="1">
    <source>
        <dbReference type="ARBA" id="ARBA00001911"/>
    </source>
</evidence>
<comment type="similarity">
    <text evidence="2">Belongs to the Gfo/Idh/MocA family. Glycosyl hydrolase 109 subfamily.</text>
</comment>
<dbReference type="EMBL" id="BOVJ01000183">
    <property type="protein sequence ID" value="GIQ66421.1"/>
    <property type="molecule type" value="Genomic_DNA"/>
</dbReference>
<feature type="domain" description="Gfo/Idh/MocA-like oxidoreductase N-terminal" evidence="6">
    <location>
        <begin position="5"/>
        <end position="127"/>
    </location>
</feature>
<accession>A0ABQ4NEX1</accession>
<evidence type="ECO:0000256" key="3">
    <source>
        <dbReference type="ARBA" id="ARBA00022801"/>
    </source>
</evidence>
<dbReference type="Gene3D" id="3.40.50.720">
    <property type="entry name" value="NAD(P)-binding Rossmann-like Domain"/>
    <property type="match status" value="1"/>
</dbReference>
<dbReference type="InterPro" id="IPR000683">
    <property type="entry name" value="Gfo/Idh/MocA-like_OxRdtase_N"/>
</dbReference>
<dbReference type="RefSeq" id="WP_213530982.1">
    <property type="nucleotide sequence ID" value="NZ_BOVJ01000183.1"/>
</dbReference>
<organism evidence="8 9">
    <name type="scientific">Paenibacillus cisolokensis</name>
    <dbReference type="NCBI Taxonomy" id="1658519"/>
    <lineage>
        <taxon>Bacteria</taxon>
        <taxon>Bacillati</taxon>
        <taxon>Bacillota</taxon>
        <taxon>Bacilli</taxon>
        <taxon>Bacillales</taxon>
        <taxon>Paenibacillaceae</taxon>
        <taxon>Paenibacillus</taxon>
    </lineage>
</organism>
<name>A0ABQ4NEX1_9BACL</name>
<dbReference type="InterPro" id="IPR036291">
    <property type="entry name" value="NAD(P)-bd_dom_sf"/>
</dbReference>
<dbReference type="PANTHER" id="PTHR43818">
    <property type="entry name" value="BCDNA.GH03377"/>
    <property type="match status" value="1"/>
</dbReference>
<keyword evidence="4" id="KW-0520">NAD</keyword>
<dbReference type="InterPro" id="IPR050463">
    <property type="entry name" value="Gfo/Idh/MocA_oxidrdct_glycsds"/>
</dbReference>
<protein>
    <submittedName>
        <fullName evidence="8">Alpha-N-acetylgalactosaminidase</fullName>
    </submittedName>
</protein>
<evidence type="ECO:0000313" key="8">
    <source>
        <dbReference type="EMBL" id="GIQ66421.1"/>
    </source>
</evidence>
<keyword evidence="5" id="KW-0326">Glycosidase</keyword>
<comment type="caution">
    <text evidence="8">The sequence shown here is derived from an EMBL/GenBank/DDBJ whole genome shotgun (WGS) entry which is preliminary data.</text>
</comment>
<gene>
    <name evidence="8" type="primary">nagA</name>
    <name evidence="8" type="ORF">PACILC2_49890</name>
</gene>
<proteinExistence type="inferred from homology"/>
<feature type="domain" description="Glycosyl hydrolase 109 C-terminal" evidence="7">
    <location>
        <begin position="139"/>
        <end position="306"/>
    </location>
</feature>
<reference evidence="8 9" key="1">
    <citation type="submission" date="2021-04" db="EMBL/GenBank/DDBJ databases">
        <title>Draft genome sequence of Paenibacillus cisolokensis, LC2-13A.</title>
        <authorList>
            <person name="Uke A."/>
            <person name="Chhe C."/>
            <person name="Baramee S."/>
            <person name="Kosugi A."/>
        </authorList>
    </citation>
    <scope>NUCLEOTIDE SEQUENCE [LARGE SCALE GENOMIC DNA]</scope>
    <source>
        <strain evidence="8 9">LC2-13A</strain>
    </source>
</reference>